<organism evidence="2 6">
    <name type="scientific">Rotaria magnacalcarata</name>
    <dbReference type="NCBI Taxonomy" id="392030"/>
    <lineage>
        <taxon>Eukaryota</taxon>
        <taxon>Metazoa</taxon>
        <taxon>Spiralia</taxon>
        <taxon>Gnathifera</taxon>
        <taxon>Rotifera</taxon>
        <taxon>Eurotatoria</taxon>
        <taxon>Bdelloidea</taxon>
        <taxon>Philodinida</taxon>
        <taxon>Philodinidae</taxon>
        <taxon>Rotaria</taxon>
    </lineage>
</organism>
<evidence type="ECO:0000313" key="2">
    <source>
        <dbReference type="EMBL" id="CAF2246470.1"/>
    </source>
</evidence>
<dbReference type="EMBL" id="CAJOBH010025059">
    <property type="protein sequence ID" value="CAF4245110.1"/>
    <property type="molecule type" value="Genomic_DNA"/>
</dbReference>
<comment type="caution">
    <text evidence="2">The sequence shown here is derived from an EMBL/GenBank/DDBJ whole genome shotgun (WGS) entry which is preliminary data.</text>
</comment>
<dbReference type="Proteomes" id="UP000681967">
    <property type="component" value="Unassembled WGS sequence"/>
</dbReference>
<dbReference type="EMBL" id="CAJNOV010001375">
    <property type="protein sequence ID" value="CAF1059880.1"/>
    <property type="molecule type" value="Genomic_DNA"/>
</dbReference>
<evidence type="ECO:0000313" key="1">
    <source>
        <dbReference type="EMBL" id="CAF1059880.1"/>
    </source>
</evidence>
<sequence>MVKIMRNVSSIDQYVRNHEHGPCNGFVIDILTRWSSTFHMWKRLIHYQEIIKSVFIHKFPSINGKQRSYLAKVYIDHENWDLLQALQDVLEPLEFATRSLSGKHYATLALAYTTINILRFGLKPKKNIQNI</sequence>
<evidence type="ECO:0000313" key="6">
    <source>
        <dbReference type="Proteomes" id="UP000663824"/>
    </source>
</evidence>
<dbReference type="AlphaFoldDB" id="A0A817A6U1"/>
<evidence type="ECO:0000313" key="4">
    <source>
        <dbReference type="EMBL" id="CAF4287417.1"/>
    </source>
</evidence>
<evidence type="ECO:0000313" key="5">
    <source>
        <dbReference type="EMBL" id="CAF4404634.1"/>
    </source>
</evidence>
<name>A0A817A6U1_9BILA</name>
<dbReference type="Proteomes" id="UP000663824">
    <property type="component" value="Unassembled WGS sequence"/>
</dbReference>
<dbReference type="EMBL" id="CAJNRE010020893">
    <property type="protein sequence ID" value="CAF2246470.1"/>
    <property type="molecule type" value="Genomic_DNA"/>
</dbReference>
<protein>
    <submittedName>
        <fullName evidence="2">Uncharacterized protein</fullName>
    </submittedName>
</protein>
<gene>
    <name evidence="3" type="ORF">BYL167_LOCUS25325</name>
    <name evidence="1" type="ORF">CJN711_LOCUS5178</name>
    <name evidence="4" type="ORF">GIL414_LOCUS25251</name>
    <name evidence="2" type="ORF">MBJ925_LOCUS37632</name>
    <name evidence="5" type="ORF">SMN809_LOCUS30605</name>
</gene>
<dbReference type="Proteomes" id="UP000663855">
    <property type="component" value="Unassembled WGS sequence"/>
</dbReference>
<dbReference type="SUPFAM" id="SSF53098">
    <property type="entry name" value="Ribonuclease H-like"/>
    <property type="match status" value="1"/>
</dbReference>
<dbReference type="Proteomes" id="UP000681720">
    <property type="component" value="Unassembled WGS sequence"/>
</dbReference>
<reference evidence="2" key="1">
    <citation type="submission" date="2021-02" db="EMBL/GenBank/DDBJ databases">
        <authorList>
            <person name="Nowell W R."/>
        </authorList>
    </citation>
    <scope>NUCLEOTIDE SEQUENCE</scope>
</reference>
<dbReference type="EMBL" id="CAJOBI010058444">
    <property type="protein sequence ID" value="CAF4404634.1"/>
    <property type="molecule type" value="Genomic_DNA"/>
</dbReference>
<dbReference type="Proteomes" id="UP000676336">
    <property type="component" value="Unassembled WGS sequence"/>
</dbReference>
<accession>A0A817A6U1</accession>
<evidence type="ECO:0000313" key="3">
    <source>
        <dbReference type="EMBL" id="CAF4245110.1"/>
    </source>
</evidence>
<proteinExistence type="predicted"/>
<dbReference type="EMBL" id="CAJOBJ010033595">
    <property type="protein sequence ID" value="CAF4287417.1"/>
    <property type="molecule type" value="Genomic_DNA"/>
</dbReference>
<dbReference type="InterPro" id="IPR012337">
    <property type="entry name" value="RNaseH-like_sf"/>
</dbReference>